<dbReference type="Gene3D" id="3.90.550.10">
    <property type="entry name" value="Spore Coat Polysaccharide Biosynthesis Protein SpsA, Chain A"/>
    <property type="match status" value="1"/>
</dbReference>
<gene>
    <name evidence="3" type="ORF">TCAL_08660</name>
</gene>
<dbReference type="InterPro" id="IPR050587">
    <property type="entry name" value="GNT1/Glycosyltrans_8"/>
</dbReference>
<accession>A0A553PB95</accession>
<evidence type="ECO:0000256" key="1">
    <source>
        <dbReference type="ARBA" id="ARBA00038162"/>
    </source>
</evidence>
<dbReference type="Pfam" id="PF01501">
    <property type="entry name" value="Glyco_transf_8"/>
    <property type="match status" value="1"/>
</dbReference>
<evidence type="ECO:0000313" key="4">
    <source>
        <dbReference type="Proteomes" id="UP000318571"/>
    </source>
</evidence>
<comment type="similarity">
    <text evidence="1">Belongs to the glycosyltransferase 8 family. Glycogenin subfamily.</text>
</comment>
<reference evidence="3 4" key="1">
    <citation type="journal article" date="2018" name="Nat. Ecol. Evol.">
        <title>Genomic signatures of mitonuclear coevolution across populations of Tigriopus californicus.</title>
        <authorList>
            <person name="Barreto F.S."/>
            <person name="Watson E.T."/>
            <person name="Lima T.G."/>
            <person name="Willett C.S."/>
            <person name="Edmands S."/>
            <person name="Li W."/>
            <person name="Burton R.S."/>
        </authorList>
    </citation>
    <scope>NUCLEOTIDE SEQUENCE [LARGE SCALE GENOMIC DNA]</scope>
    <source>
        <strain evidence="3 4">San Diego</strain>
    </source>
</reference>
<dbReference type="Proteomes" id="UP000318571">
    <property type="component" value="Chromosome 2"/>
</dbReference>
<evidence type="ECO:0000313" key="3">
    <source>
        <dbReference type="EMBL" id="TRY74954.1"/>
    </source>
</evidence>
<dbReference type="SUPFAM" id="SSF53448">
    <property type="entry name" value="Nucleotide-diphospho-sugar transferases"/>
    <property type="match status" value="1"/>
</dbReference>
<dbReference type="STRING" id="6832.A0A553PB95"/>
<dbReference type="GO" id="GO:0005978">
    <property type="term" value="P:glycogen biosynthetic process"/>
    <property type="evidence" value="ECO:0007669"/>
    <property type="project" value="UniProtKB-ARBA"/>
</dbReference>
<dbReference type="InterPro" id="IPR002495">
    <property type="entry name" value="Glyco_trans_8"/>
</dbReference>
<keyword evidence="4" id="KW-1185">Reference proteome</keyword>
<protein>
    <recommendedName>
        <fullName evidence="2">glycogenin glucosyltransferase</fullName>
        <ecNumber evidence="2">2.4.1.186</ecNumber>
    </recommendedName>
</protein>
<dbReference type="PANTHER" id="PTHR11183">
    <property type="entry name" value="GLYCOGENIN SUBFAMILY MEMBER"/>
    <property type="match status" value="1"/>
</dbReference>
<evidence type="ECO:0000256" key="2">
    <source>
        <dbReference type="ARBA" id="ARBA00038934"/>
    </source>
</evidence>
<name>A0A553PB95_TIGCA</name>
<dbReference type="AlphaFoldDB" id="A0A553PB95"/>
<sequence length="377" mass="43377">MVSLIIYCNDWTKYHALPSSKNFFFWGKVQRLSELKFISNDCPYLRSSETRRVASPSREINCLQTPLTLDDRVQYLPDQLVLGQKFAYVWYAASTPYLCSALTALKWLQNHRLKNPWPIKFHVDYILMFVNKNLPGGVNNDLLGQWKLAGGLLKNMSSVVAAGPHPYYKATYQKFQAFKLIEYARAIFLDADGIPLKTLDHLFQIRLPSNITIAAPQAYWFKNNGILPGSPQLCPGVRHVTVTSALMLFKPSLELFERVSQHFGTKKIASKKTNYDMDIVNKEFSCRDNIFILPKHYGTLDSEFCKDAQLFKRTGNCRYFPDTQYMHFSALGKPWTRGDAEARYYISTFSYQVAVQLIEWQQAAQEMCPKVINALKL</sequence>
<dbReference type="GO" id="GO:0008466">
    <property type="term" value="F:glycogenin glucosyltransferase activity"/>
    <property type="evidence" value="ECO:0007669"/>
    <property type="project" value="UniProtKB-EC"/>
</dbReference>
<proteinExistence type="inferred from homology"/>
<comment type="caution">
    <text evidence="3">The sequence shown here is derived from an EMBL/GenBank/DDBJ whole genome shotgun (WGS) entry which is preliminary data.</text>
</comment>
<dbReference type="EMBL" id="VCGU01000005">
    <property type="protein sequence ID" value="TRY74954.1"/>
    <property type="molecule type" value="Genomic_DNA"/>
</dbReference>
<organism evidence="3 4">
    <name type="scientific">Tigriopus californicus</name>
    <name type="common">Marine copepod</name>
    <dbReference type="NCBI Taxonomy" id="6832"/>
    <lineage>
        <taxon>Eukaryota</taxon>
        <taxon>Metazoa</taxon>
        <taxon>Ecdysozoa</taxon>
        <taxon>Arthropoda</taxon>
        <taxon>Crustacea</taxon>
        <taxon>Multicrustacea</taxon>
        <taxon>Hexanauplia</taxon>
        <taxon>Copepoda</taxon>
        <taxon>Harpacticoida</taxon>
        <taxon>Harpacticidae</taxon>
        <taxon>Tigriopus</taxon>
    </lineage>
</organism>
<dbReference type="InterPro" id="IPR029044">
    <property type="entry name" value="Nucleotide-diphossugar_trans"/>
</dbReference>
<dbReference type="EC" id="2.4.1.186" evidence="2"/>